<reference evidence="2 3" key="1">
    <citation type="submission" date="2016-11" db="EMBL/GenBank/DDBJ databases">
        <authorList>
            <person name="Jaros S."/>
            <person name="Januszkiewicz K."/>
            <person name="Wedrychowicz H."/>
        </authorList>
    </citation>
    <scope>NUCLEOTIDE SEQUENCE [LARGE SCALE GENOMIC DNA]</scope>
    <source>
        <strain evidence="2 3">DSM 19022</strain>
    </source>
</reference>
<dbReference type="STRING" id="1122184.SAMN02745176_01641"/>
<dbReference type="RefSeq" id="WP_084524442.1">
    <property type="nucleotide sequence ID" value="NZ_FQZS01000010.1"/>
</dbReference>
<dbReference type="OrthoDB" id="1956107at2"/>
<dbReference type="AlphaFoldDB" id="A0A1M6EQE4"/>
<dbReference type="EMBL" id="FQZS01000010">
    <property type="protein sequence ID" value="SHI87665.1"/>
    <property type="molecule type" value="Genomic_DNA"/>
</dbReference>
<name>A0A1M6EQE4_9FIRM</name>
<accession>A0A1M6EQE4</accession>
<proteinExistence type="predicted"/>
<gene>
    <name evidence="2" type="ORF">SAMN02745176_01641</name>
</gene>
<organism evidence="2 3">
    <name type="scientific">Lutispora thermophila DSM 19022</name>
    <dbReference type="NCBI Taxonomy" id="1122184"/>
    <lineage>
        <taxon>Bacteria</taxon>
        <taxon>Bacillati</taxon>
        <taxon>Bacillota</taxon>
        <taxon>Clostridia</taxon>
        <taxon>Lutisporales</taxon>
        <taxon>Lutisporaceae</taxon>
        <taxon>Lutispora</taxon>
    </lineage>
</organism>
<evidence type="ECO:0000256" key="1">
    <source>
        <dbReference type="SAM" id="Phobius"/>
    </source>
</evidence>
<keyword evidence="1" id="KW-0472">Membrane</keyword>
<keyword evidence="3" id="KW-1185">Reference proteome</keyword>
<keyword evidence="1" id="KW-1133">Transmembrane helix</keyword>
<dbReference type="Proteomes" id="UP000184442">
    <property type="component" value="Unassembled WGS sequence"/>
</dbReference>
<evidence type="ECO:0000313" key="3">
    <source>
        <dbReference type="Proteomes" id="UP000184442"/>
    </source>
</evidence>
<feature type="transmembrane region" description="Helical" evidence="1">
    <location>
        <begin position="6"/>
        <end position="26"/>
    </location>
</feature>
<protein>
    <submittedName>
        <fullName evidence="2">Uncharacterized protein</fullName>
    </submittedName>
</protein>
<evidence type="ECO:0000313" key="2">
    <source>
        <dbReference type="EMBL" id="SHI87665.1"/>
    </source>
</evidence>
<sequence>METSQIFMFALQTITTLVIGLIGWGVKTAISDMKDAIKKNSDDIEKVKTELSELKSDLPLVYVLREDFIRTLNNVDKQMGDMNMKLDKILHYKVTKEG</sequence>
<keyword evidence="1" id="KW-0812">Transmembrane</keyword>